<dbReference type="Proteomes" id="UP000442244">
    <property type="component" value="Unassembled WGS sequence"/>
</dbReference>
<keyword evidence="2" id="KW-1185">Reference proteome</keyword>
<dbReference type="AlphaFoldDB" id="A0A6P2CNA2"/>
<dbReference type="InterPro" id="IPR015231">
    <property type="entry name" value="DUF1934"/>
</dbReference>
<evidence type="ECO:0000313" key="1">
    <source>
        <dbReference type="EMBL" id="TYC47410.1"/>
    </source>
</evidence>
<name>A0A6P2CNA2_9LACO</name>
<protein>
    <submittedName>
        <fullName evidence="1">DUF1934 domain-containing protein</fullName>
    </submittedName>
</protein>
<dbReference type="RefSeq" id="WP_148605150.1">
    <property type="nucleotide sequence ID" value="NZ_BSUV01000001.1"/>
</dbReference>
<accession>A0A6P2CNA2</accession>
<dbReference type="Gene3D" id="2.40.128.20">
    <property type="match status" value="1"/>
</dbReference>
<dbReference type="Pfam" id="PF09148">
    <property type="entry name" value="DUF1934"/>
    <property type="match status" value="1"/>
</dbReference>
<dbReference type="InterPro" id="IPR012674">
    <property type="entry name" value="Calycin"/>
</dbReference>
<dbReference type="OrthoDB" id="2151645at2"/>
<evidence type="ECO:0000313" key="2">
    <source>
        <dbReference type="Proteomes" id="UP000442244"/>
    </source>
</evidence>
<organism evidence="1 2">
    <name type="scientific">Leuconostoc litchii</name>
    <dbReference type="NCBI Taxonomy" id="1981069"/>
    <lineage>
        <taxon>Bacteria</taxon>
        <taxon>Bacillati</taxon>
        <taxon>Bacillota</taxon>
        <taxon>Bacilli</taxon>
        <taxon>Lactobacillales</taxon>
        <taxon>Lactobacillaceae</taxon>
        <taxon>Leuconostoc</taxon>
    </lineage>
</organism>
<sequence>MAILEQNDVEIHLKTKIRQENEIERFDFQTTGKLFLKNNALYLRYTEVIEDQKTQIMFKFSDGQIRMNRSGDIITKFSFVKSERIPALYQTPTGQMQLETLTTLLATDFDLKKLYGEVAIDYILYANQQVIGQYEVRLQFTPESSMID</sequence>
<comment type="caution">
    <text evidence="1">The sequence shown here is derived from an EMBL/GenBank/DDBJ whole genome shotgun (WGS) entry which is preliminary data.</text>
</comment>
<dbReference type="EMBL" id="SDGY01000001">
    <property type="protein sequence ID" value="TYC47410.1"/>
    <property type="molecule type" value="Genomic_DNA"/>
</dbReference>
<reference evidence="1 2" key="1">
    <citation type="submission" date="2019-01" db="EMBL/GenBank/DDBJ databases">
        <title>Leuconostoc litchii sp. nov., a novel lactic acid bacterium isolated from lychee.</title>
        <authorList>
            <person name="Wang L.-T."/>
        </authorList>
    </citation>
    <scope>NUCLEOTIDE SEQUENCE [LARGE SCALE GENOMIC DNA]</scope>
    <source>
        <strain evidence="1 2">MB7</strain>
    </source>
</reference>
<gene>
    <name evidence="1" type="ORF">ESZ47_04535</name>
</gene>
<proteinExistence type="predicted"/>
<dbReference type="SUPFAM" id="SSF50814">
    <property type="entry name" value="Lipocalins"/>
    <property type="match status" value="1"/>
</dbReference>